<gene>
    <name evidence="3" type="primary">LOC113788747</name>
</gene>
<organism evidence="2 3">
    <name type="scientific">Dermatophagoides pteronyssinus</name>
    <name type="common">European house dust mite</name>
    <dbReference type="NCBI Taxonomy" id="6956"/>
    <lineage>
        <taxon>Eukaryota</taxon>
        <taxon>Metazoa</taxon>
        <taxon>Ecdysozoa</taxon>
        <taxon>Arthropoda</taxon>
        <taxon>Chelicerata</taxon>
        <taxon>Arachnida</taxon>
        <taxon>Acari</taxon>
        <taxon>Acariformes</taxon>
        <taxon>Sarcoptiformes</taxon>
        <taxon>Astigmata</taxon>
        <taxon>Psoroptidia</taxon>
        <taxon>Analgoidea</taxon>
        <taxon>Pyroglyphidae</taxon>
        <taxon>Dermatophagoidinae</taxon>
        <taxon>Dermatophagoides</taxon>
    </lineage>
</organism>
<feature type="chain" id="PRO_5028274787" evidence="1">
    <location>
        <begin position="28"/>
        <end position="260"/>
    </location>
</feature>
<keyword evidence="2" id="KW-1185">Reference proteome</keyword>
<keyword evidence="1" id="KW-0732">Signal</keyword>
<dbReference type="OrthoDB" id="6501416at2759"/>
<feature type="signal peptide" evidence="1">
    <location>
        <begin position="1"/>
        <end position="27"/>
    </location>
</feature>
<sequence length="260" mass="30013">MFQSKFYNLIILQFVIILLIIKSNVDGAISTQPTTTITTSKQCQRADKCALTLIPLTDEKFIEKPPRTSTDMREWCQRIVPMERCLKDYAQKCLNKQSRQTLSVLLFSISRTNKRYCTNKKRQKSFLNYVDCFHPQIHSIANVLRNMTTDFHAIPLVKEKTLRLPLTCCSYYKWKNIGVDKIIKSCPTNTAAHEEAENLLAGYTNDLLAIICGDYVEESDKCEGIIGKIPEWKRPLRWQNFILPLVTIFDSIDYDSISTP</sequence>
<dbReference type="OMA" id="KEMKHRC"/>
<dbReference type="RefSeq" id="XP_027194000.1">
    <property type="nucleotide sequence ID" value="XM_027338199.1"/>
</dbReference>
<dbReference type="AlphaFoldDB" id="A0A6P6XKF9"/>
<proteinExistence type="predicted"/>
<dbReference type="KEGG" id="dpte:113788747"/>
<evidence type="ECO:0000313" key="3">
    <source>
        <dbReference type="RefSeq" id="XP_027194000.1"/>
    </source>
</evidence>
<dbReference type="PANTHER" id="PTHR33964">
    <property type="entry name" value="RE45066P-RELATED"/>
    <property type="match status" value="1"/>
</dbReference>
<evidence type="ECO:0000256" key="1">
    <source>
        <dbReference type="SAM" id="SignalP"/>
    </source>
</evidence>
<dbReference type="Proteomes" id="UP000515146">
    <property type="component" value="Unplaced"/>
</dbReference>
<dbReference type="InParanoid" id="A0A6P6XKF9"/>
<evidence type="ECO:0000313" key="2">
    <source>
        <dbReference type="Proteomes" id="UP000515146"/>
    </source>
</evidence>
<name>A0A6P6XKF9_DERPT</name>
<accession>A0A6P6XKF9</accession>
<protein>
    <submittedName>
        <fullName evidence="3">Uncharacterized protein LOC113788747</fullName>
    </submittedName>
</protein>
<reference evidence="3" key="1">
    <citation type="submission" date="2025-08" db="UniProtKB">
        <authorList>
            <consortium name="RefSeq"/>
        </authorList>
    </citation>
    <scope>IDENTIFICATION</scope>
    <source>
        <strain evidence="3">Airmid</strain>
    </source>
</reference>
<dbReference type="PANTHER" id="PTHR33964:SF1">
    <property type="entry name" value="RE45066P"/>
    <property type="match status" value="1"/>
</dbReference>